<organism evidence="3 4">
    <name type="scientific">Brucella lupini</name>
    <dbReference type="NCBI Taxonomy" id="255457"/>
    <lineage>
        <taxon>Bacteria</taxon>
        <taxon>Pseudomonadati</taxon>
        <taxon>Pseudomonadota</taxon>
        <taxon>Alphaproteobacteria</taxon>
        <taxon>Hyphomicrobiales</taxon>
        <taxon>Brucellaceae</taxon>
        <taxon>Brucella/Ochrobactrum group</taxon>
        <taxon>Brucella</taxon>
    </lineage>
</organism>
<evidence type="ECO:0000313" key="4">
    <source>
        <dbReference type="Proteomes" id="UP000216363"/>
    </source>
</evidence>
<dbReference type="Pfam" id="PF07786">
    <property type="entry name" value="HGSNAT_cat"/>
    <property type="match status" value="1"/>
</dbReference>
<feature type="transmembrane region" description="Helical" evidence="1">
    <location>
        <begin position="46"/>
        <end position="64"/>
    </location>
</feature>
<evidence type="ECO:0000313" key="3">
    <source>
        <dbReference type="EMBL" id="OYR30345.1"/>
    </source>
</evidence>
<keyword evidence="1" id="KW-0472">Membrane</keyword>
<reference evidence="3 4" key="1">
    <citation type="submission" date="2017-07" db="EMBL/GenBank/DDBJ databases">
        <title>Draft genome of Ochrobactrum lupini type strain LUP21.</title>
        <authorList>
            <person name="Krzyzanowska D.M."/>
            <person name="Jafra S."/>
        </authorList>
    </citation>
    <scope>NUCLEOTIDE SEQUENCE [LARGE SCALE GENOMIC DNA]</scope>
    <source>
        <strain evidence="3 4">LUP21</strain>
    </source>
</reference>
<keyword evidence="1" id="KW-0812">Transmembrane</keyword>
<dbReference type="Proteomes" id="UP000216363">
    <property type="component" value="Unassembled WGS sequence"/>
</dbReference>
<name>A0A256GT26_9HYPH</name>
<accession>A0A256GT26</accession>
<feature type="transmembrane region" description="Helical" evidence="1">
    <location>
        <begin position="76"/>
        <end position="95"/>
    </location>
</feature>
<feature type="transmembrane region" description="Helical" evidence="1">
    <location>
        <begin position="7"/>
        <end position="26"/>
    </location>
</feature>
<keyword evidence="1" id="KW-1133">Transmembrane helix</keyword>
<dbReference type="RefSeq" id="WP_235819902.1">
    <property type="nucleotide sequence ID" value="NZ_JBHEEP010000005.1"/>
</dbReference>
<proteinExistence type="predicted"/>
<evidence type="ECO:0000259" key="2">
    <source>
        <dbReference type="Pfam" id="PF07786"/>
    </source>
</evidence>
<comment type="caution">
    <text evidence="3">The sequence shown here is derived from an EMBL/GenBank/DDBJ whole genome shotgun (WGS) entry which is preliminary data.</text>
</comment>
<dbReference type="EMBL" id="NNRN01000044">
    <property type="protein sequence ID" value="OYR30345.1"/>
    <property type="molecule type" value="Genomic_DNA"/>
</dbReference>
<feature type="transmembrane region" description="Helical" evidence="1">
    <location>
        <begin position="101"/>
        <end position="120"/>
    </location>
</feature>
<feature type="transmembrane region" description="Helical" evidence="1">
    <location>
        <begin position="170"/>
        <end position="188"/>
    </location>
</feature>
<feature type="domain" description="Heparan-alpha-glucosaminide N-acetyltransferase catalytic" evidence="2">
    <location>
        <begin position="4"/>
        <end position="225"/>
    </location>
</feature>
<feature type="transmembrane region" description="Helical" evidence="1">
    <location>
        <begin position="125"/>
        <end position="142"/>
    </location>
</feature>
<dbReference type="AlphaFoldDB" id="A0A256GT26"/>
<dbReference type="InterPro" id="IPR012429">
    <property type="entry name" value="HGSNAT_cat"/>
</dbReference>
<gene>
    <name evidence="3" type="ORF">CES86_1669</name>
</gene>
<evidence type="ECO:0000256" key="1">
    <source>
        <dbReference type="SAM" id="Phobius"/>
    </source>
</evidence>
<protein>
    <recommendedName>
        <fullName evidence="2">Heparan-alpha-glucosaminide N-acetyltransferase catalytic domain-containing protein</fullName>
    </recommendedName>
</protein>
<sequence length="238" mass="26186">MIARVYMVDAWRGLAIAGVVLFHFVWDLEFTGFISGVAYHPLWLGFGRLLAGSFMMLVGISLALSSRSRFRPSAYLLRLAKIGVAAAAITLVTWYVFPATFIYFGILHAIAVATLVGTLFQRTPWWLSLASGVGMLVVPSLWQSELFDTRWLAWIGFAQNAPPSNDFVPIFPWVGITLIGISGTKVLVDKGKVGAVDRFLPAGQLANALIWMGQHSLVIYLLHQPIMLALIIPLSRAL</sequence>